<sequence length="244" mass="26971">MIKDDGFFADGARRPPSTPLTKAVRQCESGPTDIDVMPAARHNVSFDDSALWRLGAKTPTVYDATGRDGWGVEFRRMGAAGFVFKQHSPPHQSYNRDRLIETVEKVRGCNGSGRLRGASTTSDSSGVSAGRWSGRPLATVLETTAPLSSSSSSGFSSQEEQRLSDVLPSAVTEMLQQKYIYAPSYNRISPVPFTDITTARPHMNMSADDESRFERLRQEFRQSRPCLHQMPTMSNKSVFESDVL</sequence>
<dbReference type="WBParaSite" id="PSAMB.scaffold1552size30058.g13751.t1">
    <property type="protein sequence ID" value="PSAMB.scaffold1552size30058.g13751.t1"/>
    <property type="gene ID" value="PSAMB.scaffold1552size30058.g13751"/>
</dbReference>
<protein>
    <submittedName>
        <fullName evidence="3">Uncharacterized protein</fullName>
    </submittedName>
</protein>
<keyword evidence="2" id="KW-1185">Reference proteome</keyword>
<feature type="compositionally biased region" description="Polar residues" evidence="1">
    <location>
        <begin position="118"/>
        <end position="127"/>
    </location>
</feature>
<evidence type="ECO:0000313" key="3">
    <source>
        <dbReference type="WBParaSite" id="PSAMB.scaffold1552size30058.g13751.t1"/>
    </source>
</evidence>
<evidence type="ECO:0000313" key="2">
    <source>
        <dbReference type="Proteomes" id="UP000887566"/>
    </source>
</evidence>
<accession>A0A914V5Y5</accession>
<organism evidence="2 3">
    <name type="scientific">Plectus sambesii</name>
    <dbReference type="NCBI Taxonomy" id="2011161"/>
    <lineage>
        <taxon>Eukaryota</taxon>
        <taxon>Metazoa</taxon>
        <taxon>Ecdysozoa</taxon>
        <taxon>Nematoda</taxon>
        <taxon>Chromadorea</taxon>
        <taxon>Plectida</taxon>
        <taxon>Plectina</taxon>
        <taxon>Plectoidea</taxon>
        <taxon>Plectidae</taxon>
        <taxon>Plectus</taxon>
    </lineage>
</organism>
<dbReference type="AlphaFoldDB" id="A0A914V5Y5"/>
<reference evidence="3" key="1">
    <citation type="submission" date="2022-11" db="UniProtKB">
        <authorList>
            <consortium name="WormBaseParasite"/>
        </authorList>
    </citation>
    <scope>IDENTIFICATION</scope>
</reference>
<proteinExistence type="predicted"/>
<feature type="region of interest" description="Disordered" evidence="1">
    <location>
        <begin position="1"/>
        <end position="23"/>
    </location>
</feature>
<evidence type="ECO:0000256" key="1">
    <source>
        <dbReference type="SAM" id="MobiDB-lite"/>
    </source>
</evidence>
<feature type="region of interest" description="Disordered" evidence="1">
    <location>
        <begin position="111"/>
        <end position="131"/>
    </location>
</feature>
<name>A0A914V5Y5_9BILA</name>
<dbReference type="Proteomes" id="UP000887566">
    <property type="component" value="Unplaced"/>
</dbReference>